<dbReference type="Pfam" id="PF05013">
    <property type="entry name" value="FGase"/>
    <property type="match status" value="1"/>
</dbReference>
<dbReference type="GO" id="GO:0016787">
    <property type="term" value="F:hydrolase activity"/>
    <property type="evidence" value="ECO:0007669"/>
    <property type="project" value="UniProtKB-KW"/>
</dbReference>
<proteinExistence type="predicted"/>
<keyword evidence="2" id="KW-1185">Reference proteome</keyword>
<evidence type="ECO:0000313" key="2">
    <source>
        <dbReference type="Proteomes" id="UP000004688"/>
    </source>
</evidence>
<dbReference type="STRING" id="391616.OA238_c39510"/>
<accession>M9RVP2</accession>
<gene>
    <name evidence="1" type="ORF">OA238_c39510</name>
</gene>
<dbReference type="Proteomes" id="UP000004688">
    <property type="component" value="Chromosome"/>
</dbReference>
<dbReference type="Gene3D" id="3.40.630.40">
    <property type="entry name" value="Zn-dependent exopeptidases"/>
    <property type="match status" value="1"/>
</dbReference>
<organism evidence="1 2">
    <name type="scientific">Octadecabacter arcticus 238</name>
    <dbReference type="NCBI Taxonomy" id="391616"/>
    <lineage>
        <taxon>Bacteria</taxon>
        <taxon>Pseudomonadati</taxon>
        <taxon>Pseudomonadota</taxon>
        <taxon>Alphaproteobacteria</taxon>
        <taxon>Rhodobacterales</taxon>
        <taxon>Roseobacteraceae</taxon>
        <taxon>Octadecabacter</taxon>
    </lineage>
</organism>
<dbReference type="eggNOG" id="COG3741">
    <property type="taxonomic scope" value="Bacteria"/>
</dbReference>
<protein>
    <submittedName>
        <fullName evidence="1">Putative N-formylglutamate amidohydrolase family protein</fullName>
    </submittedName>
</protein>
<dbReference type="InterPro" id="IPR007709">
    <property type="entry name" value="N-FG_amidohydro"/>
</dbReference>
<dbReference type="AlphaFoldDB" id="M9RVP2"/>
<dbReference type="RefSeq" id="WP_015496871.1">
    <property type="nucleotide sequence ID" value="NC_020908.1"/>
</dbReference>
<sequence>MLKLVVHVPHASFAIPDDAWPELLFPRAAVEAEALESADLHTDEMAKQAWPLAEIVEADVSRIVVDVERYDDDSKEEMAEVGRGVFYACDHQMRPIRNALTEVRRDELLDRYYRPHWKHLRAKAADAVLVDPRTTTPVPACRNPRLQERDMPTYFSPLTERSSKTPKIAFSRLFE</sequence>
<reference evidence="1 2" key="1">
    <citation type="journal article" date="2013" name="PLoS ONE">
        <title>Poles Apart: Arctic and Antarctic Octadecabacter strains Share High Genome Plasticity and a New Type of Xanthorhodopsin.</title>
        <authorList>
            <person name="Vollmers J."/>
            <person name="Voget S."/>
            <person name="Dietrich S."/>
            <person name="Gollnow K."/>
            <person name="Smits M."/>
            <person name="Meyer K."/>
            <person name="Brinkhoff T."/>
            <person name="Simon M."/>
            <person name="Daniel R."/>
        </authorList>
    </citation>
    <scope>NUCLEOTIDE SEQUENCE [LARGE SCALE GENOMIC DNA]</scope>
    <source>
        <strain evidence="1 2">238</strain>
    </source>
</reference>
<evidence type="ECO:0000313" key="1">
    <source>
        <dbReference type="EMBL" id="AGI73890.1"/>
    </source>
</evidence>
<name>M9RVP2_9RHOB</name>
<dbReference type="SUPFAM" id="SSF53187">
    <property type="entry name" value="Zn-dependent exopeptidases"/>
    <property type="match status" value="1"/>
</dbReference>
<dbReference type="KEGG" id="oar:OA238_c39510"/>
<keyword evidence="1" id="KW-0378">Hydrolase</keyword>
<dbReference type="EMBL" id="CP003742">
    <property type="protein sequence ID" value="AGI73890.1"/>
    <property type="molecule type" value="Genomic_DNA"/>
</dbReference>
<dbReference type="OrthoDB" id="8716700at2"/>
<dbReference type="HOGENOM" id="CLU_1531013_0_0_5"/>